<comment type="catalytic activity">
    <reaction evidence="5 6">
        <text>cytidine(34) in tRNA(Ile2) + L-lysine + ATP = lysidine(34) in tRNA(Ile2) + AMP + diphosphate + H(+)</text>
        <dbReference type="Rhea" id="RHEA:43744"/>
        <dbReference type="Rhea" id="RHEA-COMP:10625"/>
        <dbReference type="Rhea" id="RHEA-COMP:10670"/>
        <dbReference type="ChEBI" id="CHEBI:15378"/>
        <dbReference type="ChEBI" id="CHEBI:30616"/>
        <dbReference type="ChEBI" id="CHEBI:32551"/>
        <dbReference type="ChEBI" id="CHEBI:33019"/>
        <dbReference type="ChEBI" id="CHEBI:82748"/>
        <dbReference type="ChEBI" id="CHEBI:83665"/>
        <dbReference type="ChEBI" id="CHEBI:456215"/>
        <dbReference type="EC" id="6.3.4.19"/>
    </reaction>
</comment>
<proteinExistence type="inferred from homology"/>
<dbReference type="SUPFAM" id="SSF52402">
    <property type="entry name" value="Adenine nucleotide alpha hydrolases-like"/>
    <property type="match status" value="1"/>
</dbReference>
<dbReference type="Proteomes" id="UP000198914">
    <property type="component" value="Unassembled WGS sequence"/>
</dbReference>
<dbReference type="Gene3D" id="3.40.50.620">
    <property type="entry name" value="HUPs"/>
    <property type="match status" value="1"/>
</dbReference>
<gene>
    <name evidence="6" type="primary">tilS</name>
    <name evidence="8" type="ORF">SAMN05444004_102116</name>
</gene>
<dbReference type="HAMAP" id="MF_01161">
    <property type="entry name" value="tRNA_Ile_lys_synt"/>
    <property type="match status" value="1"/>
</dbReference>
<keyword evidence="3 6" id="KW-0547">Nucleotide-binding</keyword>
<comment type="subcellular location">
    <subcellularLocation>
        <location evidence="6">Cytoplasm</location>
    </subcellularLocation>
</comment>
<evidence type="ECO:0000256" key="3">
    <source>
        <dbReference type="ARBA" id="ARBA00022741"/>
    </source>
</evidence>
<keyword evidence="9" id="KW-1185">Reference proteome</keyword>
<keyword evidence="4 6" id="KW-0067">ATP-binding</keyword>
<protein>
    <recommendedName>
        <fullName evidence="6">tRNA(Ile)-lysidine synthase</fullName>
        <ecNumber evidence="6">6.3.4.19</ecNumber>
    </recommendedName>
    <alternativeName>
        <fullName evidence="6">tRNA(Ile)-2-lysyl-cytidine synthase</fullName>
    </alternativeName>
    <alternativeName>
        <fullName evidence="6">tRNA(Ile)-lysidine synthetase</fullName>
    </alternativeName>
</protein>
<keyword evidence="1 6" id="KW-0436">Ligase</keyword>
<accession>A0A1H3L7H9</accession>
<evidence type="ECO:0000256" key="2">
    <source>
        <dbReference type="ARBA" id="ARBA00022694"/>
    </source>
</evidence>
<dbReference type="PANTHER" id="PTHR43033">
    <property type="entry name" value="TRNA(ILE)-LYSIDINE SYNTHASE-RELATED"/>
    <property type="match status" value="1"/>
</dbReference>
<dbReference type="Pfam" id="PF01171">
    <property type="entry name" value="ATP_bind_3"/>
    <property type="match status" value="1"/>
</dbReference>
<dbReference type="STRING" id="1244108.SAMN05444004_102116"/>
<dbReference type="CDD" id="cd01992">
    <property type="entry name" value="TilS_N"/>
    <property type="match status" value="1"/>
</dbReference>
<evidence type="ECO:0000259" key="7">
    <source>
        <dbReference type="Pfam" id="PF01171"/>
    </source>
</evidence>
<dbReference type="GO" id="GO:0005737">
    <property type="term" value="C:cytoplasm"/>
    <property type="evidence" value="ECO:0007669"/>
    <property type="project" value="UniProtKB-SubCell"/>
</dbReference>
<reference evidence="9" key="1">
    <citation type="submission" date="2016-10" db="EMBL/GenBank/DDBJ databases">
        <authorList>
            <person name="Varghese N."/>
            <person name="Submissions S."/>
        </authorList>
    </citation>
    <scope>NUCLEOTIDE SEQUENCE [LARGE SCALE GENOMIC DNA]</scope>
    <source>
        <strain evidence="9">DSM 100420</strain>
    </source>
</reference>
<dbReference type="EC" id="6.3.4.19" evidence="6"/>
<evidence type="ECO:0000256" key="5">
    <source>
        <dbReference type="ARBA" id="ARBA00048539"/>
    </source>
</evidence>
<dbReference type="InterPro" id="IPR011063">
    <property type="entry name" value="TilS/TtcA_N"/>
</dbReference>
<organism evidence="8 9">
    <name type="scientific">Jannaschia faecimaris</name>
    <dbReference type="NCBI Taxonomy" id="1244108"/>
    <lineage>
        <taxon>Bacteria</taxon>
        <taxon>Pseudomonadati</taxon>
        <taxon>Pseudomonadota</taxon>
        <taxon>Alphaproteobacteria</taxon>
        <taxon>Rhodobacterales</taxon>
        <taxon>Roseobacteraceae</taxon>
        <taxon>Jannaschia</taxon>
    </lineage>
</organism>
<dbReference type="GO" id="GO:0005524">
    <property type="term" value="F:ATP binding"/>
    <property type="evidence" value="ECO:0007669"/>
    <property type="project" value="UniProtKB-UniRule"/>
</dbReference>
<evidence type="ECO:0000256" key="6">
    <source>
        <dbReference type="HAMAP-Rule" id="MF_01161"/>
    </source>
</evidence>
<name>A0A1H3L7H9_9RHOB</name>
<sequence length="428" mass="45625">MAAPDETALTAAIDRLLSGSSVRTPRSIGVAVSGGGDSTALLLAAQDWATQRDIPVLAATVDHGLREGAAAEAAWVAALCESCAIPHTTLRLTTLHDGPALQARARDARYAALAGWARAQGLSQVLLGHTADDVAETLLMRLKRGMGLDALASIPEWRQVEDVNFGRPFLGQSRTDLRADLASRGIVPLEDPSNDDTRFERVAVRKTMRALGLDPTMLARSARHLSDARTSLDTVAMEDRRELVREDRGDFVLQGNAIDSLQSDRLRRLVMLILTSITGKPPPREAEQTRLLSQLPRLQAPQTLAGCIILPDGSSDHAIRFAREWSAAAPAVPQTPGDAATVTLWDGRWAVIGPQRSGLEIGALGDAISQTPWRDVGLPRVSLMASPAVRDADGALVAAPVAGLSHGYTAHASEQFSATLRPSPSVFD</sequence>
<dbReference type="NCBIfam" id="TIGR02432">
    <property type="entry name" value="lysidine_TilS_N"/>
    <property type="match status" value="1"/>
</dbReference>
<evidence type="ECO:0000256" key="1">
    <source>
        <dbReference type="ARBA" id="ARBA00022598"/>
    </source>
</evidence>
<dbReference type="AlphaFoldDB" id="A0A1H3L7H9"/>
<dbReference type="GO" id="GO:0006400">
    <property type="term" value="P:tRNA modification"/>
    <property type="evidence" value="ECO:0007669"/>
    <property type="project" value="UniProtKB-UniRule"/>
</dbReference>
<dbReference type="PANTHER" id="PTHR43033:SF1">
    <property type="entry name" value="TRNA(ILE)-LYSIDINE SYNTHASE-RELATED"/>
    <property type="match status" value="1"/>
</dbReference>
<dbReference type="InterPro" id="IPR014729">
    <property type="entry name" value="Rossmann-like_a/b/a_fold"/>
</dbReference>
<comment type="similarity">
    <text evidence="6">Belongs to the tRNA(Ile)-lysidine synthase family.</text>
</comment>
<keyword evidence="6" id="KW-0963">Cytoplasm</keyword>
<comment type="function">
    <text evidence="6">Ligates lysine onto the cytidine present at position 34 of the AUA codon-specific tRNA(Ile) that contains the anticodon CAU, in an ATP-dependent manner. Cytidine is converted to lysidine, thus changing the amino acid specificity of the tRNA from methionine to isoleucine.</text>
</comment>
<dbReference type="InterPro" id="IPR012795">
    <property type="entry name" value="tRNA_Ile_lys_synt_N"/>
</dbReference>
<evidence type="ECO:0000313" key="8">
    <source>
        <dbReference type="EMBL" id="SDY60487.1"/>
    </source>
</evidence>
<feature type="domain" description="tRNA(Ile)-lysidine/2-thiocytidine synthase N-terminal" evidence="7">
    <location>
        <begin position="28"/>
        <end position="206"/>
    </location>
</feature>
<dbReference type="RefSeq" id="WP_170831336.1">
    <property type="nucleotide sequence ID" value="NZ_FNPX01000002.1"/>
</dbReference>
<dbReference type="EMBL" id="FNPX01000002">
    <property type="protein sequence ID" value="SDY60487.1"/>
    <property type="molecule type" value="Genomic_DNA"/>
</dbReference>
<evidence type="ECO:0000313" key="9">
    <source>
        <dbReference type="Proteomes" id="UP000198914"/>
    </source>
</evidence>
<feature type="binding site" evidence="6">
    <location>
        <begin position="33"/>
        <end position="38"/>
    </location>
    <ligand>
        <name>ATP</name>
        <dbReference type="ChEBI" id="CHEBI:30616"/>
    </ligand>
</feature>
<evidence type="ECO:0000256" key="4">
    <source>
        <dbReference type="ARBA" id="ARBA00022840"/>
    </source>
</evidence>
<dbReference type="InterPro" id="IPR012094">
    <property type="entry name" value="tRNA_Ile_lys_synt"/>
</dbReference>
<comment type="domain">
    <text evidence="6">The N-terminal region contains the highly conserved SGGXDS motif, predicted to be a P-loop motif involved in ATP binding.</text>
</comment>
<keyword evidence="2 6" id="KW-0819">tRNA processing</keyword>
<dbReference type="GO" id="GO:0032267">
    <property type="term" value="F:tRNA(Ile)-lysidine synthase activity"/>
    <property type="evidence" value="ECO:0007669"/>
    <property type="project" value="UniProtKB-EC"/>
</dbReference>